<dbReference type="PANTHER" id="PTHR18895:SF74">
    <property type="entry name" value="MTRF1L RELEASE FACTOR GLUTAMINE METHYLTRANSFERASE"/>
    <property type="match status" value="1"/>
</dbReference>
<evidence type="ECO:0000256" key="4">
    <source>
        <dbReference type="ARBA" id="ARBA00048391"/>
    </source>
</evidence>
<dbReference type="PROSITE" id="PS00092">
    <property type="entry name" value="N6_MTASE"/>
    <property type="match status" value="1"/>
</dbReference>
<comment type="similarity">
    <text evidence="5">Belongs to the protein N5-glutamine methyltransferase family. PrmC subfamily.</text>
</comment>
<dbReference type="NCBIfam" id="TIGR00536">
    <property type="entry name" value="hemK_fam"/>
    <property type="match status" value="1"/>
</dbReference>
<dbReference type="EMBL" id="BOON01000003">
    <property type="protein sequence ID" value="GII20823.1"/>
    <property type="molecule type" value="Genomic_DNA"/>
</dbReference>
<evidence type="ECO:0000256" key="1">
    <source>
        <dbReference type="ARBA" id="ARBA00022603"/>
    </source>
</evidence>
<dbReference type="GO" id="GO:0003676">
    <property type="term" value="F:nucleic acid binding"/>
    <property type="evidence" value="ECO:0007669"/>
    <property type="project" value="InterPro"/>
</dbReference>
<keyword evidence="3 5" id="KW-0949">S-adenosyl-L-methionine</keyword>
<keyword evidence="9" id="KW-1185">Reference proteome</keyword>
<keyword evidence="1 5" id="KW-0489">Methyltransferase</keyword>
<comment type="function">
    <text evidence="5">Methylates the class 1 translation termination release factors RF1/PrfA and RF2/PrfB on the glutamine residue of the universally conserved GGQ motif.</text>
</comment>
<dbReference type="EC" id="2.1.1.297" evidence="5"/>
<dbReference type="Proteomes" id="UP000599074">
    <property type="component" value="Unassembled WGS sequence"/>
</dbReference>
<feature type="domain" description="Release factor glutamine methyltransferase N-terminal" evidence="7">
    <location>
        <begin position="57"/>
        <end position="124"/>
    </location>
</feature>
<dbReference type="CDD" id="cd02440">
    <property type="entry name" value="AdoMet_MTases"/>
    <property type="match status" value="1"/>
</dbReference>
<dbReference type="Gene3D" id="1.10.8.10">
    <property type="entry name" value="DNA helicase RuvA subunit, C-terminal domain"/>
    <property type="match status" value="1"/>
</dbReference>
<evidence type="ECO:0000313" key="8">
    <source>
        <dbReference type="EMBL" id="GII20823.1"/>
    </source>
</evidence>
<dbReference type="InterPro" id="IPR040758">
    <property type="entry name" value="PrmC_N"/>
</dbReference>
<feature type="domain" description="Methyltransferase small" evidence="6">
    <location>
        <begin position="164"/>
        <end position="242"/>
    </location>
</feature>
<dbReference type="GO" id="GO:0032259">
    <property type="term" value="P:methylation"/>
    <property type="evidence" value="ECO:0007669"/>
    <property type="project" value="UniProtKB-KW"/>
</dbReference>
<sequence length="340" mass="35878">MSREKKHADLLQFDGAVNAMTHPQAPPRAYATVPHDYGVSPAPDDMHTEQLINTSRAIREAVAVLSAAGVASPRVDAEILTAHVLGLPRSKLALAPDLDPARAGRLRDLVAARARRVPLQHLTGVAPFHHVEVAVGPGVFVPRPETELLVEWGLGALSGAVLFSPVVVDLCSGSGAIALAVAAARPAATVYAVERDPAALEWLRRNASGSNVRVVAGDVTDPGVLADLDGTVDLVLCNPPYVPAGTPVPPEVAGFDPYPAVFSGEDGLDLIRDLAPRVARLLRPGGWFGVEHDDTHGEAVPALLRAEGRFEAIADHRDLAGRPRFATAQRLRTHVTDSSS</sequence>
<evidence type="ECO:0000313" key="9">
    <source>
        <dbReference type="Proteomes" id="UP000599074"/>
    </source>
</evidence>
<proteinExistence type="inferred from homology"/>
<keyword evidence="2 5" id="KW-0808">Transferase</keyword>
<dbReference type="InterPro" id="IPR050320">
    <property type="entry name" value="N5-glutamine_MTase"/>
</dbReference>
<name>A0A8J3X1D0_9ACTN</name>
<comment type="catalytic activity">
    <reaction evidence="4 5">
        <text>L-glutaminyl-[peptide chain release factor] + S-adenosyl-L-methionine = N(5)-methyl-L-glutaminyl-[peptide chain release factor] + S-adenosyl-L-homocysteine + H(+)</text>
        <dbReference type="Rhea" id="RHEA:42896"/>
        <dbReference type="Rhea" id="RHEA-COMP:10271"/>
        <dbReference type="Rhea" id="RHEA-COMP:10272"/>
        <dbReference type="ChEBI" id="CHEBI:15378"/>
        <dbReference type="ChEBI" id="CHEBI:30011"/>
        <dbReference type="ChEBI" id="CHEBI:57856"/>
        <dbReference type="ChEBI" id="CHEBI:59789"/>
        <dbReference type="ChEBI" id="CHEBI:61891"/>
        <dbReference type="EC" id="2.1.1.297"/>
    </reaction>
</comment>
<dbReference type="InterPro" id="IPR029063">
    <property type="entry name" value="SAM-dependent_MTases_sf"/>
</dbReference>
<dbReference type="InterPro" id="IPR004556">
    <property type="entry name" value="HemK-like"/>
</dbReference>
<dbReference type="Gene3D" id="3.40.50.150">
    <property type="entry name" value="Vaccinia Virus protein VP39"/>
    <property type="match status" value="1"/>
</dbReference>
<dbReference type="InterPro" id="IPR007848">
    <property type="entry name" value="Small_mtfrase_dom"/>
</dbReference>
<reference evidence="8" key="1">
    <citation type="submission" date="2021-01" db="EMBL/GenBank/DDBJ databases">
        <title>Whole genome shotgun sequence of Planosporangium mesophilum NBRC 109066.</title>
        <authorList>
            <person name="Komaki H."/>
            <person name="Tamura T."/>
        </authorList>
    </citation>
    <scope>NUCLEOTIDE SEQUENCE</scope>
    <source>
        <strain evidence="8">NBRC 109066</strain>
    </source>
</reference>
<dbReference type="InterPro" id="IPR002052">
    <property type="entry name" value="DNA_methylase_N6_adenine_CS"/>
</dbReference>
<accession>A0A8J3X1D0</accession>
<comment type="caution">
    <text evidence="8">The sequence shown here is derived from an EMBL/GenBank/DDBJ whole genome shotgun (WGS) entry which is preliminary data.</text>
</comment>
<feature type="binding site" evidence="5">
    <location>
        <position position="238"/>
    </location>
    <ligand>
        <name>S-adenosyl-L-methionine</name>
        <dbReference type="ChEBI" id="CHEBI:59789"/>
    </ligand>
</feature>
<dbReference type="SUPFAM" id="SSF53335">
    <property type="entry name" value="S-adenosyl-L-methionine-dependent methyltransferases"/>
    <property type="match status" value="1"/>
</dbReference>
<evidence type="ECO:0000259" key="7">
    <source>
        <dbReference type="Pfam" id="PF17827"/>
    </source>
</evidence>
<feature type="binding site" evidence="5">
    <location>
        <position position="194"/>
    </location>
    <ligand>
        <name>S-adenosyl-L-methionine</name>
        <dbReference type="ChEBI" id="CHEBI:59789"/>
    </ligand>
</feature>
<dbReference type="Pfam" id="PF05175">
    <property type="entry name" value="MTS"/>
    <property type="match status" value="1"/>
</dbReference>
<feature type="binding site" evidence="5">
    <location>
        <begin position="238"/>
        <end position="241"/>
    </location>
    <ligand>
        <name>substrate</name>
    </ligand>
</feature>
<dbReference type="GO" id="GO:0102559">
    <property type="term" value="F:peptide chain release factor N(5)-glutamine methyltransferase activity"/>
    <property type="evidence" value="ECO:0007669"/>
    <property type="project" value="UniProtKB-EC"/>
</dbReference>
<dbReference type="Pfam" id="PF17827">
    <property type="entry name" value="PrmC_N"/>
    <property type="match status" value="1"/>
</dbReference>
<protein>
    <recommendedName>
        <fullName evidence="5">Release factor glutamine methyltransferase</fullName>
        <shortName evidence="5">RF MTase</shortName>
        <ecNumber evidence="5">2.1.1.297</ecNumber>
    </recommendedName>
    <alternativeName>
        <fullName evidence="5">N5-glutamine methyltransferase PrmC</fullName>
    </alternativeName>
    <alternativeName>
        <fullName evidence="5">Protein-(glutamine-N5) MTase PrmC</fullName>
    </alternativeName>
    <alternativeName>
        <fullName evidence="5">Protein-glutamine N-methyltransferase PrmC</fullName>
    </alternativeName>
</protein>
<organism evidence="8 9">
    <name type="scientific">Planosporangium mesophilum</name>
    <dbReference type="NCBI Taxonomy" id="689768"/>
    <lineage>
        <taxon>Bacteria</taxon>
        <taxon>Bacillati</taxon>
        <taxon>Actinomycetota</taxon>
        <taxon>Actinomycetes</taxon>
        <taxon>Micromonosporales</taxon>
        <taxon>Micromonosporaceae</taxon>
        <taxon>Planosporangium</taxon>
    </lineage>
</organism>
<dbReference type="InterPro" id="IPR019874">
    <property type="entry name" value="RF_methyltr_PrmC"/>
</dbReference>
<evidence type="ECO:0000256" key="5">
    <source>
        <dbReference type="HAMAP-Rule" id="MF_02126"/>
    </source>
</evidence>
<gene>
    <name evidence="8" type="primary">hemK</name>
    <name evidence="5" type="synonym">prmC</name>
    <name evidence="8" type="ORF">Pme01_04200</name>
</gene>
<evidence type="ECO:0000256" key="2">
    <source>
        <dbReference type="ARBA" id="ARBA00022679"/>
    </source>
</evidence>
<comment type="caution">
    <text evidence="5">Lacks conserved residue(s) required for the propagation of feature annotation.</text>
</comment>
<dbReference type="HAMAP" id="MF_02126">
    <property type="entry name" value="RF_methyltr_PrmC"/>
    <property type="match status" value="1"/>
</dbReference>
<dbReference type="NCBIfam" id="TIGR03534">
    <property type="entry name" value="RF_mod_PrmC"/>
    <property type="match status" value="1"/>
</dbReference>
<evidence type="ECO:0000256" key="3">
    <source>
        <dbReference type="ARBA" id="ARBA00022691"/>
    </source>
</evidence>
<evidence type="ECO:0000259" key="6">
    <source>
        <dbReference type="Pfam" id="PF05175"/>
    </source>
</evidence>
<dbReference type="AlphaFoldDB" id="A0A8J3X1D0"/>
<dbReference type="PANTHER" id="PTHR18895">
    <property type="entry name" value="HEMK METHYLTRANSFERASE"/>
    <property type="match status" value="1"/>
</dbReference>